<keyword evidence="2" id="KW-0732">Signal</keyword>
<reference evidence="3 4" key="1">
    <citation type="submission" date="2016-10" db="EMBL/GenBank/DDBJ databases">
        <authorList>
            <person name="de Groot N.N."/>
        </authorList>
    </citation>
    <scope>NUCLEOTIDE SEQUENCE [LARGE SCALE GENOMIC DNA]</scope>
    <source>
        <strain evidence="3 4">CPCC 201354</strain>
    </source>
</reference>
<feature type="compositionally biased region" description="Basic and acidic residues" evidence="1">
    <location>
        <begin position="123"/>
        <end position="135"/>
    </location>
</feature>
<feature type="region of interest" description="Disordered" evidence="1">
    <location>
        <begin position="29"/>
        <end position="158"/>
    </location>
</feature>
<evidence type="ECO:0000313" key="4">
    <source>
        <dbReference type="Proteomes" id="UP000198923"/>
    </source>
</evidence>
<dbReference type="Proteomes" id="UP000198923">
    <property type="component" value="Unassembled WGS sequence"/>
</dbReference>
<evidence type="ECO:0000256" key="1">
    <source>
        <dbReference type="SAM" id="MobiDB-lite"/>
    </source>
</evidence>
<protein>
    <submittedName>
        <fullName evidence="3">Uncharacterized protein</fullName>
    </submittedName>
</protein>
<feature type="signal peptide" evidence="2">
    <location>
        <begin position="1"/>
        <end position="17"/>
    </location>
</feature>
<evidence type="ECO:0000313" key="3">
    <source>
        <dbReference type="EMBL" id="SDG16790.1"/>
    </source>
</evidence>
<proteinExistence type="predicted"/>
<sequence>MGPKAALVAVTSALAFAAAGTALLLLPVGTPARRPADSPASHPPQTPARGAAVTQEARLLPPPVNGLPARRLPGLERVTRAAVPSLRPAVPSSRNIPRRTHGPVPGVPAARPELPPPAPSTKEAPRGKPAPRERTAPAAPPAQRPEGSGPDYCSRYPSPRREACRALLDHYFSR</sequence>
<organism evidence="3 4">
    <name type="scientific">Sinosporangium album</name>
    <dbReference type="NCBI Taxonomy" id="504805"/>
    <lineage>
        <taxon>Bacteria</taxon>
        <taxon>Bacillati</taxon>
        <taxon>Actinomycetota</taxon>
        <taxon>Actinomycetes</taxon>
        <taxon>Streptosporangiales</taxon>
        <taxon>Streptosporangiaceae</taxon>
        <taxon>Sinosporangium</taxon>
    </lineage>
</organism>
<name>A0A1G7S3T3_9ACTN</name>
<dbReference type="EMBL" id="FNCN01000002">
    <property type="protein sequence ID" value="SDG16790.1"/>
    <property type="molecule type" value="Genomic_DNA"/>
</dbReference>
<gene>
    <name evidence="3" type="ORF">SAMN05421505_102129</name>
</gene>
<keyword evidence="4" id="KW-1185">Reference proteome</keyword>
<evidence type="ECO:0000256" key="2">
    <source>
        <dbReference type="SAM" id="SignalP"/>
    </source>
</evidence>
<dbReference type="AlphaFoldDB" id="A0A1G7S3T3"/>
<feature type="chain" id="PRO_5011443703" evidence="2">
    <location>
        <begin position="18"/>
        <end position="174"/>
    </location>
</feature>
<accession>A0A1G7S3T3</accession>